<feature type="compositionally biased region" description="Basic residues" evidence="1">
    <location>
        <begin position="40"/>
        <end position="56"/>
    </location>
</feature>
<feature type="region of interest" description="Disordered" evidence="1">
    <location>
        <begin position="200"/>
        <end position="287"/>
    </location>
</feature>
<dbReference type="Proteomes" id="UP000085678">
    <property type="component" value="Unplaced"/>
</dbReference>
<dbReference type="AlphaFoldDB" id="A0A2R2MQU7"/>
<feature type="compositionally biased region" description="Polar residues" evidence="1">
    <location>
        <begin position="469"/>
        <end position="482"/>
    </location>
</feature>
<evidence type="ECO:0000256" key="1">
    <source>
        <dbReference type="SAM" id="MobiDB-lite"/>
    </source>
</evidence>
<dbReference type="KEGG" id="lak:112042380"/>
<feature type="compositionally biased region" description="Polar residues" evidence="1">
    <location>
        <begin position="937"/>
        <end position="951"/>
    </location>
</feature>
<feature type="compositionally biased region" description="Polar residues" evidence="1">
    <location>
        <begin position="431"/>
        <end position="444"/>
    </location>
</feature>
<accession>A0A2R2MQU7</accession>
<feature type="compositionally biased region" description="Basic and acidic residues" evidence="1">
    <location>
        <begin position="200"/>
        <end position="217"/>
    </location>
</feature>
<feature type="region of interest" description="Disordered" evidence="1">
    <location>
        <begin position="431"/>
        <end position="482"/>
    </location>
</feature>
<feature type="compositionally biased region" description="Polar residues" evidence="1">
    <location>
        <begin position="218"/>
        <end position="233"/>
    </location>
</feature>
<feature type="region of interest" description="Disordered" evidence="1">
    <location>
        <begin position="1"/>
        <end position="56"/>
    </location>
</feature>
<feature type="compositionally biased region" description="Polar residues" evidence="1">
    <location>
        <begin position="348"/>
        <end position="372"/>
    </location>
</feature>
<proteinExistence type="predicted"/>
<sequence>MAAIPTNASHTPKKHSTPRKQTPVKTPRKTPNKMNTPKKVSPRHARHSRKARSRHCSGHIVKEHHILKTKMVSETPRHKQVAMALRKQERQQSETLQDVVVVEESPEKDLLVKSADLNASSLLNGSQKVKCKVQGKSILARRGSFYSEASRTLQKHRELAKRIAGHQPVIPLHPEMKLKLKTPVRKRGDFLLSQIRKSSEKKIENAGESQDLKKSTPDKTGNCTQVTNSTTAVTPRRATKKALFLSPVRTPTRTKTPTPRSSTQEETSCHTSLTPRKTPKKTGTPSSVKRAVFNKLATTPVKTYQETPVSCSTKVSNVCISETPSKLTNPDFVSPAKQTEFERLTWVSTTPQKAGSGISLEQSSFADTPSKNTRSRTEVGQYDELGDKNGASRCQTDEGLSDIHNKESNALTEAVKPAKLKVERQCATDSEQLTELDTTNQSKTSKVHRKQSERRAASNSTKSRKKLDSSSGVESENDTTPMKGQLSIKTFLQHTPPQETLLSSASPFTPPPIRVQTTPDTFDKWHRRKSRHGLHSPAAVKTKAASSIFNTQPCQAKETGSKRQKSRRSISNGPSPSHANLGNYGEGNVIAKDDDSETAEKGCKDNSMLSQNQNENSSLSFHDYMVFLSPSHRKTRKAAQEGKMSDDESVIHFKAAEDQGYSLFDPESAIQYNINVAKQVLKSSNEISEGTTIEKEVCRKDIQEAEEDSLLSNKEFAEKRRVLKHHSRSFDSQSSKESFNTQGWLPERVSRGHVKDTVVEPHQTKRSPPVLAGDICRDVSSDDSLKENKVLSRKRTWTSPNEMRTSKRLRTNTQSSHFDTEDSSDSISMESGDEFLNENETNSTFSYSSHKRAVMVQNTTNSDLLLDGVEAVGSPVHQRIYSLRKGRLRSFSSDVCHIVSGSSHHCDELNSNVENSISKPYIQSSKGKSVSDVADLQTASPQGSEKQSSPKYSPVSAIGLLGLMNSPIINTSNVGAKLEVNKVGESEQRPRSRRTLNMKSANN</sequence>
<name>A0A2R2MQU7_LINAN</name>
<feature type="region of interest" description="Disordered" evidence="1">
    <location>
        <begin position="348"/>
        <end position="409"/>
    </location>
</feature>
<evidence type="ECO:0000313" key="3">
    <source>
        <dbReference type="RefSeq" id="XP_023932629.1"/>
    </source>
</evidence>
<gene>
    <name evidence="3" type="primary">LOC112042380</name>
</gene>
<dbReference type="InParanoid" id="A0A2R2MQU7"/>
<organism evidence="2 3">
    <name type="scientific">Lingula anatina</name>
    <name type="common">Brachiopod</name>
    <name type="synonym">Lingula unguis</name>
    <dbReference type="NCBI Taxonomy" id="7574"/>
    <lineage>
        <taxon>Eukaryota</taxon>
        <taxon>Metazoa</taxon>
        <taxon>Spiralia</taxon>
        <taxon>Lophotrochozoa</taxon>
        <taxon>Brachiopoda</taxon>
        <taxon>Linguliformea</taxon>
        <taxon>Lingulata</taxon>
        <taxon>Lingulida</taxon>
        <taxon>Linguloidea</taxon>
        <taxon>Lingulidae</taxon>
        <taxon>Lingula</taxon>
    </lineage>
</organism>
<feature type="compositionally biased region" description="Basic residues" evidence="1">
    <location>
        <begin position="525"/>
        <end position="534"/>
    </location>
</feature>
<protein>
    <submittedName>
        <fullName evidence="3">Uncharacterized protein LOC112042380</fullName>
    </submittedName>
</protein>
<keyword evidence="2" id="KW-1185">Reference proteome</keyword>
<feature type="region of interest" description="Disordered" evidence="1">
    <location>
        <begin position="980"/>
        <end position="1003"/>
    </location>
</feature>
<dbReference type="OrthoDB" id="5812172at2759"/>
<feature type="compositionally biased region" description="Polar residues" evidence="1">
    <location>
        <begin position="544"/>
        <end position="554"/>
    </location>
</feature>
<reference evidence="3" key="1">
    <citation type="submission" date="2025-08" db="UniProtKB">
        <authorList>
            <consortium name="RefSeq"/>
        </authorList>
    </citation>
    <scope>IDENTIFICATION</scope>
    <source>
        <tissue evidence="3">Gonads</tissue>
    </source>
</reference>
<feature type="region of interest" description="Disordered" evidence="1">
    <location>
        <begin position="923"/>
        <end position="952"/>
    </location>
</feature>
<dbReference type="RefSeq" id="XP_023932629.1">
    <property type="nucleotide sequence ID" value="XM_024076861.1"/>
</dbReference>
<dbReference type="GeneID" id="112042380"/>
<feature type="compositionally biased region" description="Low complexity" evidence="1">
    <location>
        <begin position="246"/>
        <end position="262"/>
    </location>
</feature>
<evidence type="ECO:0000313" key="2">
    <source>
        <dbReference type="Proteomes" id="UP000085678"/>
    </source>
</evidence>
<feature type="compositionally biased region" description="Polar residues" evidence="1">
    <location>
        <begin position="264"/>
        <end position="273"/>
    </location>
</feature>
<feature type="compositionally biased region" description="Polar residues" evidence="1">
    <location>
        <begin position="569"/>
        <end position="580"/>
    </location>
</feature>
<feature type="compositionally biased region" description="Polar residues" evidence="1">
    <location>
        <begin position="1"/>
        <end position="10"/>
    </location>
</feature>
<feature type="region of interest" description="Disordered" evidence="1">
    <location>
        <begin position="500"/>
        <end position="614"/>
    </location>
</feature>
<feature type="region of interest" description="Disordered" evidence="1">
    <location>
        <begin position="791"/>
        <end position="830"/>
    </location>
</feature>
<feature type="compositionally biased region" description="Basic and acidic residues" evidence="1">
    <location>
        <begin position="980"/>
        <end position="990"/>
    </location>
</feature>